<keyword evidence="3" id="KW-1185">Reference proteome</keyword>
<dbReference type="GO" id="GO:0003677">
    <property type="term" value="F:DNA binding"/>
    <property type="evidence" value="ECO:0007669"/>
    <property type="project" value="InterPro"/>
</dbReference>
<accession>A0A4V1M7B7</accession>
<comment type="caution">
    <text evidence="2">The sequence shown here is derived from an EMBL/GenBank/DDBJ whole genome shotgun (WGS) entry which is preliminary data.</text>
</comment>
<evidence type="ECO:0000259" key="1">
    <source>
        <dbReference type="PROSITE" id="PS50943"/>
    </source>
</evidence>
<proteinExistence type="predicted"/>
<dbReference type="Proteomes" id="UP000290204">
    <property type="component" value="Unassembled WGS sequence"/>
</dbReference>
<protein>
    <submittedName>
        <fullName evidence="2">XRE family transcriptional regulator</fullName>
    </submittedName>
</protein>
<dbReference type="SMART" id="SM00530">
    <property type="entry name" value="HTH_XRE"/>
    <property type="match status" value="1"/>
</dbReference>
<name>A0A4V1M7B7_9BACT</name>
<dbReference type="AlphaFoldDB" id="A0A4V1M7B7"/>
<dbReference type="InterPro" id="IPR001387">
    <property type="entry name" value="Cro/C1-type_HTH"/>
</dbReference>
<dbReference type="Gene3D" id="1.10.260.40">
    <property type="entry name" value="lambda repressor-like DNA-binding domains"/>
    <property type="match status" value="1"/>
</dbReference>
<dbReference type="Pfam" id="PF13443">
    <property type="entry name" value="HTH_26"/>
    <property type="match status" value="1"/>
</dbReference>
<gene>
    <name evidence="2" type="ORF">ESA94_13670</name>
</gene>
<dbReference type="SUPFAM" id="SSF47413">
    <property type="entry name" value="lambda repressor-like DNA-binding domains"/>
    <property type="match status" value="1"/>
</dbReference>
<reference evidence="2 3" key="1">
    <citation type="submission" date="2019-01" db="EMBL/GenBank/DDBJ databases">
        <title>Lacibacter sp. strain TTM-7.</title>
        <authorList>
            <person name="Chen W.-M."/>
        </authorList>
    </citation>
    <scope>NUCLEOTIDE SEQUENCE [LARGE SCALE GENOMIC DNA]</scope>
    <source>
        <strain evidence="2 3">TTM-7</strain>
    </source>
</reference>
<organism evidence="2 3">
    <name type="scientific">Lacibacter luteus</name>
    <dbReference type="NCBI Taxonomy" id="2508719"/>
    <lineage>
        <taxon>Bacteria</taxon>
        <taxon>Pseudomonadati</taxon>
        <taxon>Bacteroidota</taxon>
        <taxon>Chitinophagia</taxon>
        <taxon>Chitinophagales</taxon>
        <taxon>Chitinophagaceae</taxon>
        <taxon>Lacibacter</taxon>
    </lineage>
</organism>
<feature type="domain" description="HTH cro/C1-type" evidence="1">
    <location>
        <begin position="30"/>
        <end position="86"/>
    </location>
</feature>
<evidence type="ECO:0000313" key="3">
    <source>
        <dbReference type="Proteomes" id="UP000290204"/>
    </source>
</evidence>
<dbReference type="OrthoDB" id="674942at2"/>
<dbReference type="RefSeq" id="WP_129131488.1">
    <property type="nucleotide sequence ID" value="NZ_SDHW01000004.1"/>
</dbReference>
<sequence length="92" mass="10516">MSKSRKKDKKRATLGHFDYDEFYGKLSNRIKTLRKEKGFSSAENFAYDIEISRISMGKFESGNFTGIQMSTLLKIIDGLEVTPAEFFAEGFD</sequence>
<evidence type="ECO:0000313" key="2">
    <source>
        <dbReference type="EMBL" id="RXK59184.1"/>
    </source>
</evidence>
<dbReference type="InterPro" id="IPR010982">
    <property type="entry name" value="Lambda_DNA-bd_dom_sf"/>
</dbReference>
<dbReference type="PROSITE" id="PS50943">
    <property type="entry name" value="HTH_CROC1"/>
    <property type="match status" value="1"/>
</dbReference>
<dbReference type="CDD" id="cd00093">
    <property type="entry name" value="HTH_XRE"/>
    <property type="match status" value="1"/>
</dbReference>
<dbReference type="EMBL" id="SDHW01000004">
    <property type="protein sequence ID" value="RXK59184.1"/>
    <property type="molecule type" value="Genomic_DNA"/>
</dbReference>